<name>A0A194X3W4_MOLSC</name>
<proteinExistence type="predicted"/>
<feature type="transmembrane region" description="Helical" evidence="1">
    <location>
        <begin position="29"/>
        <end position="57"/>
    </location>
</feature>
<protein>
    <submittedName>
        <fullName evidence="2">Uncharacterized protein</fullName>
    </submittedName>
</protein>
<feature type="transmembrane region" description="Helical" evidence="1">
    <location>
        <begin position="492"/>
        <end position="510"/>
    </location>
</feature>
<accession>A0A194X3W4</accession>
<keyword evidence="1" id="KW-0472">Membrane</keyword>
<dbReference type="KEGG" id="psco:LY89DRAFT_784443"/>
<dbReference type="RefSeq" id="XP_018068867.1">
    <property type="nucleotide sequence ID" value="XM_018222789.1"/>
</dbReference>
<evidence type="ECO:0000256" key="1">
    <source>
        <dbReference type="SAM" id="Phobius"/>
    </source>
</evidence>
<dbReference type="OrthoDB" id="3540210at2759"/>
<keyword evidence="1" id="KW-1133">Transmembrane helix</keyword>
<organism evidence="2 3">
    <name type="scientific">Mollisia scopiformis</name>
    <name type="common">Conifer needle endophyte fungus</name>
    <name type="synonym">Phialocephala scopiformis</name>
    <dbReference type="NCBI Taxonomy" id="149040"/>
    <lineage>
        <taxon>Eukaryota</taxon>
        <taxon>Fungi</taxon>
        <taxon>Dikarya</taxon>
        <taxon>Ascomycota</taxon>
        <taxon>Pezizomycotina</taxon>
        <taxon>Leotiomycetes</taxon>
        <taxon>Helotiales</taxon>
        <taxon>Mollisiaceae</taxon>
        <taxon>Mollisia</taxon>
    </lineage>
</organism>
<keyword evidence="1" id="KW-0812">Transmembrane</keyword>
<sequence>MSTNFVKYGLWADYNRSPISRYQILLTDWWAGILTNALAVLITSAGRPLFTLTVGLYNWLWRKISSRWTNIQAASLQDARDTQESIGIILEPIRHGGFANVPLGGPPIGRTKEAIEIIGTGAMVLIVLGLPVMLITASIVSAGLATDTTALSNAYTCGKYEHRLPNSSDILLEYDHKAEVEANMYAIDCYGTSPLVENCNRFYSQNITYTVNSAGCPFKGNVCGESQNGSIRLSTGLTSGSVLGINAKNPYFFSRTMICSPLVTDEEYVGIGLSSRGEKQWEYWYGSSLSNYTWVNPVQKSPWEIKGYSTSIHWWDPIAPQSPFHPLDEFTAGPYPVTLNFISSHAIYYHNFRNDSVFPAQTKARFADGYPGPDLYYNNSTRAGVLGCVDQYQICESINGPCSAGSTQFTGSEALDAQSKLNHMLSMQLADEQWKVEAEKMFQTSLARMQINLFDFVRGTAAGYPGAYNTLPPEHRGMCAMVEIPTVGWRNVNLVGFLGTIAALGVVWGVSRKRKDASGEEILVVTIIYNSLVRIVVFIWRDIFRPVGVLFGKLFISIVLEPLRNFMLKSV</sequence>
<feature type="transmembrane region" description="Helical" evidence="1">
    <location>
        <begin position="522"/>
        <end position="540"/>
    </location>
</feature>
<gene>
    <name evidence="2" type="ORF">LY89DRAFT_784443</name>
</gene>
<dbReference type="GeneID" id="28832515"/>
<feature type="transmembrane region" description="Helical" evidence="1">
    <location>
        <begin position="117"/>
        <end position="144"/>
    </location>
</feature>
<dbReference type="EMBL" id="KQ947420">
    <property type="protein sequence ID" value="KUJ14512.1"/>
    <property type="molecule type" value="Genomic_DNA"/>
</dbReference>
<reference evidence="2 3" key="1">
    <citation type="submission" date="2015-10" db="EMBL/GenBank/DDBJ databases">
        <title>Full genome of DAOMC 229536 Phialocephala scopiformis, a fungal endophyte of spruce producing the potent anti-insectan compound rugulosin.</title>
        <authorList>
            <consortium name="DOE Joint Genome Institute"/>
            <person name="Walker A.K."/>
            <person name="Frasz S.L."/>
            <person name="Seifert K.A."/>
            <person name="Miller J.D."/>
            <person name="Mondo S.J."/>
            <person name="Labutti K."/>
            <person name="Lipzen A."/>
            <person name="Dockter R."/>
            <person name="Kennedy M."/>
            <person name="Grigoriev I.V."/>
            <person name="Spatafora J.W."/>
        </authorList>
    </citation>
    <scope>NUCLEOTIDE SEQUENCE [LARGE SCALE GENOMIC DNA]</scope>
    <source>
        <strain evidence="2 3">CBS 120377</strain>
    </source>
</reference>
<dbReference type="InParanoid" id="A0A194X3W4"/>
<keyword evidence="3" id="KW-1185">Reference proteome</keyword>
<evidence type="ECO:0000313" key="3">
    <source>
        <dbReference type="Proteomes" id="UP000070700"/>
    </source>
</evidence>
<dbReference type="AlphaFoldDB" id="A0A194X3W4"/>
<dbReference type="Proteomes" id="UP000070700">
    <property type="component" value="Unassembled WGS sequence"/>
</dbReference>
<evidence type="ECO:0000313" key="2">
    <source>
        <dbReference type="EMBL" id="KUJ14512.1"/>
    </source>
</evidence>